<feature type="compositionally biased region" description="Low complexity" evidence="1">
    <location>
        <begin position="749"/>
        <end position="768"/>
    </location>
</feature>
<feature type="compositionally biased region" description="Polar residues" evidence="1">
    <location>
        <begin position="561"/>
        <end position="582"/>
    </location>
</feature>
<dbReference type="PaxDb" id="35128-Thaps23949"/>
<dbReference type="RefSeq" id="XP_002292426.1">
    <property type="nucleotide sequence ID" value="XM_002292390.1"/>
</dbReference>
<feature type="region of interest" description="Disordered" evidence="1">
    <location>
        <begin position="912"/>
        <end position="933"/>
    </location>
</feature>
<protein>
    <submittedName>
        <fullName evidence="2">Uncharacterized protein</fullName>
    </submittedName>
</protein>
<dbReference type="EMBL" id="CM000645">
    <property type="protein sequence ID" value="EED90401.1"/>
    <property type="molecule type" value="Genomic_DNA"/>
</dbReference>
<dbReference type="OMA" id="CHEWHIS"/>
<gene>
    <name evidence="2" type="ORF">THAPSDRAFT_23949</name>
</gene>
<reference evidence="2 3" key="1">
    <citation type="journal article" date="2004" name="Science">
        <title>The genome of the diatom Thalassiosira pseudonana: ecology, evolution, and metabolism.</title>
        <authorList>
            <person name="Armbrust E.V."/>
            <person name="Berges J.A."/>
            <person name="Bowler C."/>
            <person name="Green B.R."/>
            <person name="Martinez D."/>
            <person name="Putnam N.H."/>
            <person name="Zhou S."/>
            <person name="Allen A.E."/>
            <person name="Apt K.E."/>
            <person name="Bechner M."/>
            <person name="Brzezinski M.A."/>
            <person name="Chaal B.K."/>
            <person name="Chiovitti A."/>
            <person name="Davis A.K."/>
            <person name="Demarest M.S."/>
            <person name="Detter J.C."/>
            <person name="Glavina T."/>
            <person name="Goodstein D."/>
            <person name="Hadi M.Z."/>
            <person name="Hellsten U."/>
            <person name="Hildebrand M."/>
            <person name="Jenkins B.D."/>
            <person name="Jurka J."/>
            <person name="Kapitonov V.V."/>
            <person name="Kroger N."/>
            <person name="Lau W.W."/>
            <person name="Lane T.W."/>
            <person name="Larimer F.W."/>
            <person name="Lippmeier J.C."/>
            <person name="Lucas S."/>
            <person name="Medina M."/>
            <person name="Montsant A."/>
            <person name="Obornik M."/>
            <person name="Parker M.S."/>
            <person name="Palenik B."/>
            <person name="Pazour G.J."/>
            <person name="Richardson P.M."/>
            <person name="Rynearson T.A."/>
            <person name="Saito M.A."/>
            <person name="Schwartz D.C."/>
            <person name="Thamatrakoln K."/>
            <person name="Valentin K."/>
            <person name="Vardi A."/>
            <person name="Wilkerson F.P."/>
            <person name="Rokhsar D.S."/>
        </authorList>
    </citation>
    <scope>NUCLEOTIDE SEQUENCE [LARGE SCALE GENOMIC DNA]</scope>
    <source>
        <strain evidence="2 3">CCMP1335</strain>
    </source>
</reference>
<keyword evidence="3" id="KW-1185">Reference proteome</keyword>
<accession>B8C7Z6</accession>
<feature type="compositionally biased region" description="Low complexity" evidence="1">
    <location>
        <begin position="912"/>
        <end position="924"/>
    </location>
</feature>
<feature type="compositionally biased region" description="Polar residues" evidence="1">
    <location>
        <begin position="379"/>
        <end position="398"/>
    </location>
</feature>
<feature type="region of interest" description="Disordered" evidence="1">
    <location>
        <begin position="371"/>
        <end position="401"/>
    </location>
</feature>
<dbReference type="InParanoid" id="B8C7Z6"/>
<feature type="compositionally biased region" description="Low complexity" evidence="1">
    <location>
        <begin position="186"/>
        <end position="210"/>
    </location>
</feature>
<dbReference type="HOGENOM" id="CLU_281954_0_0_1"/>
<dbReference type="AlphaFoldDB" id="B8C7Z6"/>
<feature type="region of interest" description="Disordered" evidence="1">
    <location>
        <begin position="159"/>
        <end position="224"/>
    </location>
</feature>
<feature type="region of interest" description="Disordered" evidence="1">
    <location>
        <begin position="749"/>
        <end position="774"/>
    </location>
</feature>
<organism evidence="2 3">
    <name type="scientific">Thalassiosira pseudonana</name>
    <name type="common">Marine diatom</name>
    <name type="synonym">Cyclotella nana</name>
    <dbReference type="NCBI Taxonomy" id="35128"/>
    <lineage>
        <taxon>Eukaryota</taxon>
        <taxon>Sar</taxon>
        <taxon>Stramenopiles</taxon>
        <taxon>Ochrophyta</taxon>
        <taxon>Bacillariophyta</taxon>
        <taxon>Coscinodiscophyceae</taxon>
        <taxon>Thalassiosirophycidae</taxon>
        <taxon>Thalassiosirales</taxon>
        <taxon>Thalassiosiraceae</taxon>
        <taxon>Thalassiosira</taxon>
    </lineage>
</organism>
<sequence length="1110" mass="118463">MDQFSTLLNRRRYKQVALSAASLVFGTCGVALLRGSIGGNGVSASSSSLPQRLNPDLPADVQALIKDGRIASNMLPRLGKQSQRSLSECSPTVWHMSVQPDEHDTCTNSGVVPDSWNIPAMAPYLFFDDPESCCIGYFGAGYTCNIVEGCGDNDMEEKSAVITRSPTPKSSPRPSKKPVSPPPSVSPVTSDPSESQVTSPPSTSPITSAPFANPVTPAPVGVDSTQGEGCDKLWHISTQTGATYTCTNDAEFPDAWSQDGMKANFLFATADECCQRYFSGQECIQVDTCGLKDNSCHEWHISTAAGDAGVCSNSKDYPSVWKSQGMAENYILPSSVECCSRFFGGECSSVVDVCSGDDVGGASTFAPSRARTRAPITPNPTRTSKPSQSPTTAVTGATSAPVGVDSTQGEGCDKLWHISTQTGATYTCTNDAEFPDVWSRDGMKANFLFATADECCQRYFSGQECIQVDTCGLKDNSCHEWHISTAAGDAGVCSNSKDYPSVWKSQGMAENYILPSSVECCSRFFGGECSSVVDVCSGDDVGGASTIAPSRARTRAPITPNPTRTSKPSQSPTIAVTGSPTASPLRITNTTVATTTAATSTSVDSTTTKVAEDSLLSECAWHPSVDEAQACSNDPAYPREWDSEALKGLMLFDTAKSCCMEFHKMSDCTVVDVCGTATTTESPPATEDAADSSGSGCVGYHPSITQPQTCTNSDFFPAEWPYAMFKEDAATCCLQFFKTADCNVVEECGESSSSSDVSSTTSSPSSTDESCDRKWHVSTTGEKACVNDDIYPSAWKNNPILSAEFLLDSPSDCCERFFKDQQCAMISSCEEDAIDPCTEWHVSTQADGAKTCTNDDVYPSAWKSPSLRDKYIFYSPEACCENFFASSGGCIETINMCESSTAEVATVVTTTSTEASTTATSSSTKAPPNATSQWWPSGPPDAITCTFSDDYPPAFPSAFLYESRDACCSNHQDASCLTLKPSTSPTAKPTLRKLTDYPTLSPVVKVSKWYPLYDKAGAFLDKCVQNNQYPLWMEGGTNAGKYLFGSEEACCGSHDCSVLQNELVYWPDITGGIITCKSSAPPDWMVAENPEMLFASESDCCSAFSETGTC</sequence>
<reference evidence="2 3" key="2">
    <citation type="journal article" date="2008" name="Nature">
        <title>The Phaeodactylum genome reveals the evolutionary history of diatom genomes.</title>
        <authorList>
            <person name="Bowler C."/>
            <person name="Allen A.E."/>
            <person name="Badger J.H."/>
            <person name="Grimwood J."/>
            <person name="Jabbari K."/>
            <person name="Kuo A."/>
            <person name="Maheswari U."/>
            <person name="Martens C."/>
            <person name="Maumus F."/>
            <person name="Otillar R.P."/>
            <person name="Rayko E."/>
            <person name="Salamov A."/>
            <person name="Vandepoele K."/>
            <person name="Beszteri B."/>
            <person name="Gruber A."/>
            <person name="Heijde M."/>
            <person name="Katinka M."/>
            <person name="Mock T."/>
            <person name="Valentin K."/>
            <person name="Verret F."/>
            <person name="Berges J.A."/>
            <person name="Brownlee C."/>
            <person name="Cadoret J.P."/>
            <person name="Chiovitti A."/>
            <person name="Choi C.J."/>
            <person name="Coesel S."/>
            <person name="De Martino A."/>
            <person name="Detter J.C."/>
            <person name="Durkin C."/>
            <person name="Falciatore A."/>
            <person name="Fournet J."/>
            <person name="Haruta M."/>
            <person name="Huysman M.J."/>
            <person name="Jenkins B.D."/>
            <person name="Jiroutova K."/>
            <person name="Jorgensen R.E."/>
            <person name="Joubert Y."/>
            <person name="Kaplan A."/>
            <person name="Kroger N."/>
            <person name="Kroth P.G."/>
            <person name="La Roche J."/>
            <person name="Lindquist E."/>
            <person name="Lommer M."/>
            <person name="Martin-Jezequel V."/>
            <person name="Lopez P.J."/>
            <person name="Lucas S."/>
            <person name="Mangogna M."/>
            <person name="McGinnis K."/>
            <person name="Medlin L.K."/>
            <person name="Montsant A."/>
            <person name="Oudot-Le Secq M.P."/>
            <person name="Napoli C."/>
            <person name="Obornik M."/>
            <person name="Parker M.S."/>
            <person name="Petit J.L."/>
            <person name="Porcel B.M."/>
            <person name="Poulsen N."/>
            <person name="Robison M."/>
            <person name="Rychlewski L."/>
            <person name="Rynearson T.A."/>
            <person name="Schmutz J."/>
            <person name="Shapiro H."/>
            <person name="Siaut M."/>
            <person name="Stanley M."/>
            <person name="Sussman M.R."/>
            <person name="Taylor A.R."/>
            <person name="Vardi A."/>
            <person name="von Dassow P."/>
            <person name="Vyverman W."/>
            <person name="Willis A."/>
            <person name="Wyrwicz L.S."/>
            <person name="Rokhsar D.S."/>
            <person name="Weissenbach J."/>
            <person name="Armbrust E.V."/>
            <person name="Green B.R."/>
            <person name="Van de Peer Y."/>
            <person name="Grigoriev I.V."/>
        </authorList>
    </citation>
    <scope>NUCLEOTIDE SEQUENCE [LARGE SCALE GENOMIC DNA]</scope>
    <source>
        <strain evidence="2 3">CCMP1335</strain>
    </source>
</reference>
<dbReference type="KEGG" id="tps:THAPSDRAFT_23949"/>
<evidence type="ECO:0000313" key="2">
    <source>
        <dbReference type="EMBL" id="EED90401.1"/>
    </source>
</evidence>
<dbReference type="Proteomes" id="UP000001449">
    <property type="component" value="Chromosome 9"/>
</dbReference>
<evidence type="ECO:0000313" key="3">
    <source>
        <dbReference type="Proteomes" id="UP000001449"/>
    </source>
</evidence>
<feature type="region of interest" description="Disordered" evidence="1">
    <location>
        <begin position="554"/>
        <end position="583"/>
    </location>
</feature>
<feature type="compositionally biased region" description="Low complexity" evidence="1">
    <location>
        <begin position="163"/>
        <end position="173"/>
    </location>
</feature>
<dbReference type="GeneID" id="7449299"/>
<name>B8C7Z6_THAPS</name>
<evidence type="ECO:0000256" key="1">
    <source>
        <dbReference type="SAM" id="MobiDB-lite"/>
    </source>
</evidence>
<proteinExistence type="predicted"/>